<keyword evidence="2" id="KW-0808">Transferase</keyword>
<evidence type="ECO:0000313" key="3">
    <source>
        <dbReference type="Proteomes" id="UP000000528"/>
    </source>
</evidence>
<dbReference type="SUPFAM" id="SSF52540">
    <property type="entry name" value="P-loop containing nucleoside triphosphate hydrolases"/>
    <property type="match status" value="2"/>
</dbReference>
<dbReference type="EC" id="2.1.1.72" evidence="2"/>
<dbReference type="GO" id="GO:0005829">
    <property type="term" value="C:cytosol"/>
    <property type="evidence" value="ECO:0007669"/>
    <property type="project" value="TreeGrafter"/>
</dbReference>
<evidence type="ECO:0000313" key="2">
    <source>
        <dbReference type="EMBL" id="CAC13568.1"/>
    </source>
</evidence>
<protein>
    <submittedName>
        <fullName evidence="2">TYPE III RESTRICTION-MODIFICATION SYSTEM: METHYLASE</fullName>
        <ecNumber evidence="2">2.1.1.72</ecNumber>
    </submittedName>
</protein>
<dbReference type="HOGENOM" id="CLU_016957_0_0_14"/>
<accession>Q98QG9</accession>
<dbReference type="AlphaFoldDB" id="Q98QG9"/>
<dbReference type="PIR" id="C90561">
    <property type="entry name" value="C90561"/>
</dbReference>
<keyword evidence="3" id="KW-1185">Reference proteome</keyword>
<dbReference type="GO" id="GO:0009007">
    <property type="term" value="F:site-specific DNA-methyltransferase (adenine-specific) activity"/>
    <property type="evidence" value="ECO:0007669"/>
    <property type="project" value="UniProtKB-EC"/>
</dbReference>
<feature type="domain" description="Helicase ATP-binding" evidence="1">
    <location>
        <begin position="73"/>
        <end position="267"/>
    </location>
</feature>
<gene>
    <name evidence="2" type="ordered locus">MYPU_3950</name>
</gene>
<dbReference type="STRING" id="272635.gene:17576995"/>
<sequence length="897" mass="105323">MSVILIKNLQIHSIERVKMERKFLYEELDTLRKYGHNIDIPEIVQRGLSKKIELRKYQEEALKNFLIYYDSDTLKKNKQIHTLFHMATGSGKTIIMASLILHLYTKGYRKFLFFVNQTNVLEKTIENFTNTLSTKYLFNQVIEYLGNKIKIKKVNSFSENKFNDDIEIVFTTTQSLHLDLINTKENSITYESFENHKVVFISDESHHINSLTKKASKDEEKAITSWENTVMNAFRSNKDSIMLEFTATCDLKDKNVLAKYKDKIVYDYPLAHFRESGYTKDFQNFATDTNLWTRTLIALVMSEYRKFLFGDLKLNIKPVIMLKSQKIAESEAFYNEFFKKIKNLKSDEISNLELAEIDILNEAINYFRKKDNSLEILEYSIKNSFTKNTSIIMNGSSDNNKENQLLVNSLEDIDNPIRLIFAVDMLNEGWDVLNLFDIVRLYDTRQASSKAGKIGLYTIKEAQLIGRGARYCPFVDGDEEYKFKRKYDLDLSNKNRVLETMYFHSKNDSKYISELRQALIETGLQAPDAQIIKYKLKDSFKNSEFYKTALVFSNKRDPKGRKNIISIEPSMKNKIYTHTTFSGKGDVFDLFGNKIKTNKNKVENKKIKNIKFKEIDLNVLLGTSEYFEELRFDVLKQKYPTLKSKIEFLTSENFLGNSILEITYSSNKLSGRDLFLALKDALHSVSSHVSSLKQEFCGSKDFSPRLLKDVLKDKTIYVSDAQRNGGKGDSQTFTINNYYKLDLRNEDWYVFDDNFGTSEEKLFIKYFKREIEPLLKEKDLEFYIIRNERIPELAIYSFEAGERFEPDFILFVREKQVDKTLFYQGYIEPKGSHLLKQDEWKEKFLLEIDKKFKVDNLFHSNYKIIGLPFFNNVEKQKEFDEAFKKILEKLPQKTIEF</sequence>
<evidence type="ECO:0000259" key="1">
    <source>
        <dbReference type="PROSITE" id="PS51192"/>
    </source>
</evidence>
<dbReference type="Pfam" id="PF04851">
    <property type="entry name" value="ResIII"/>
    <property type="match status" value="1"/>
</dbReference>
<dbReference type="Proteomes" id="UP000000528">
    <property type="component" value="Chromosome"/>
</dbReference>
<dbReference type="InterPro" id="IPR050742">
    <property type="entry name" value="Helicase_Restrict-Modif_Enz"/>
</dbReference>
<dbReference type="GO" id="GO:0003677">
    <property type="term" value="F:DNA binding"/>
    <property type="evidence" value="ECO:0007669"/>
    <property type="project" value="InterPro"/>
</dbReference>
<dbReference type="PANTHER" id="PTHR47396:SF1">
    <property type="entry name" value="ATP-DEPENDENT HELICASE IRC3-RELATED"/>
    <property type="match status" value="1"/>
</dbReference>
<proteinExistence type="predicted"/>
<dbReference type="EMBL" id="AL445564">
    <property type="protein sequence ID" value="CAC13568.1"/>
    <property type="molecule type" value="Genomic_DNA"/>
</dbReference>
<dbReference type="InterPro" id="IPR027417">
    <property type="entry name" value="P-loop_NTPase"/>
</dbReference>
<dbReference type="eggNOG" id="COG3421">
    <property type="taxonomic scope" value="Bacteria"/>
</dbReference>
<organism evidence="3">
    <name type="scientific">Mycoplasmopsis pulmonis (strain UAB CTIP)</name>
    <name type="common">Mycoplasma pulmonis</name>
    <dbReference type="NCBI Taxonomy" id="272635"/>
    <lineage>
        <taxon>Bacteria</taxon>
        <taxon>Bacillati</taxon>
        <taxon>Mycoplasmatota</taxon>
        <taxon>Mycoplasmoidales</taxon>
        <taxon>Metamycoplasmataceae</taxon>
        <taxon>Mycoplasmopsis</taxon>
    </lineage>
</organism>
<dbReference type="PROSITE" id="PS51192">
    <property type="entry name" value="HELICASE_ATP_BIND_1"/>
    <property type="match status" value="1"/>
</dbReference>
<dbReference type="REBASE" id="5069">
    <property type="entry name" value="MpuCI"/>
</dbReference>
<dbReference type="KEGG" id="mpu:MYPU_3950"/>
<keyword evidence="2" id="KW-0489">Methyltransferase</keyword>
<dbReference type="GO" id="GO:0032259">
    <property type="term" value="P:methylation"/>
    <property type="evidence" value="ECO:0007669"/>
    <property type="project" value="UniProtKB-KW"/>
</dbReference>
<reference evidence="2 3" key="1">
    <citation type="journal article" date="2001" name="Nucleic Acids Res.">
        <title>The complete genome sequence of the murine respiratory pathogen Mycoplasma pulmonis.</title>
        <authorList>
            <person name="Chambaud I."/>
            <person name="Heilig R."/>
            <person name="Ferris S."/>
            <person name="Barbe V."/>
            <person name="Samson D."/>
            <person name="Galisson F."/>
            <person name="Moszer I."/>
            <person name="Dybvig K."/>
            <person name="Wroblewski H."/>
            <person name="Viari A."/>
            <person name="Rocha E.P.C."/>
            <person name="Blanchard A."/>
        </authorList>
    </citation>
    <scope>NUCLEOTIDE SEQUENCE [LARGE SCALE GENOMIC DNA]</scope>
    <source>
        <strain evidence="2 3">UAB CTIP</strain>
    </source>
</reference>
<dbReference type="SMART" id="SM00487">
    <property type="entry name" value="DEXDc"/>
    <property type="match status" value="1"/>
</dbReference>
<dbReference type="GO" id="GO:0016787">
    <property type="term" value="F:hydrolase activity"/>
    <property type="evidence" value="ECO:0007669"/>
    <property type="project" value="InterPro"/>
</dbReference>
<name>Q98QG9_MYCPU</name>
<dbReference type="InterPro" id="IPR006935">
    <property type="entry name" value="Helicase/UvrB_N"/>
</dbReference>
<dbReference type="GO" id="GO:0005524">
    <property type="term" value="F:ATP binding"/>
    <property type="evidence" value="ECO:0007669"/>
    <property type="project" value="InterPro"/>
</dbReference>
<dbReference type="InterPro" id="IPR014001">
    <property type="entry name" value="Helicase_ATP-bd"/>
</dbReference>
<dbReference type="PANTHER" id="PTHR47396">
    <property type="entry name" value="TYPE I RESTRICTION ENZYME ECOKI R PROTEIN"/>
    <property type="match status" value="1"/>
</dbReference>
<dbReference type="Gene3D" id="3.40.50.300">
    <property type="entry name" value="P-loop containing nucleotide triphosphate hydrolases"/>
    <property type="match status" value="1"/>
</dbReference>
<dbReference type="CDD" id="cd18785">
    <property type="entry name" value="SF2_C"/>
    <property type="match status" value="1"/>
</dbReference>